<evidence type="ECO:0000256" key="7">
    <source>
        <dbReference type="ARBA" id="ARBA00022853"/>
    </source>
</evidence>
<dbReference type="GO" id="GO:0005634">
    <property type="term" value="C:nucleus"/>
    <property type="evidence" value="ECO:0007669"/>
    <property type="project" value="UniProtKB-SubCell"/>
</dbReference>
<dbReference type="InterPro" id="IPR056987">
    <property type="entry name" value="ZMYND8_CC"/>
</dbReference>
<feature type="compositionally biased region" description="Polar residues" evidence="13">
    <location>
        <begin position="758"/>
        <end position="770"/>
    </location>
</feature>
<feature type="non-terminal residue" evidence="15">
    <location>
        <position position="1"/>
    </location>
</feature>
<dbReference type="PROSITE" id="PS01360">
    <property type="entry name" value="ZF_MYND_1"/>
    <property type="match status" value="1"/>
</dbReference>
<feature type="region of interest" description="Disordered" evidence="13">
    <location>
        <begin position="710"/>
        <end position="783"/>
    </location>
</feature>
<dbReference type="GO" id="GO:0003714">
    <property type="term" value="F:transcription corepressor activity"/>
    <property type="evidence" value="ECO:0007669"/>
    <property type="project" value="TreeGrafter"/>
</dbReference>
<feature type="region of interest" description="Disordered" evidence="13">
    <location>
        <begin position="24"/>
        <end position="149"/>
    </location>
</feature>
<feature type="compositionally biased region" description="Polar residues" evidence="13">
    <location>
        <begin position="485"/>
        <end position="495"/>
    </location>
</feature>
<dbReference type="PANTHER" id="PTHR46453">
    <property type="entry name" value="PROTEIN KINASE C-BINDING PROTEIN 1"/>
    <property type="match status" value="1"/>
</dbReference>
<evidence type="ECO:0000256" key="12">
    <source>
        <dbReference type="PROSITE-ProRule" id="PRU00134"/>
    </source>
</evidence>
<evidence type="ECO:0000256" key="6">
    <source>
        <dbReference type="ARBA" id="ARBA00022833"/>
    </source>
</evidence>
<keyword evidence="5 12" id="KW-0863">Zinc-finger</keyword>
<reference evidence="15" key="1">
    <citation type="submission" date="2015-11" db="EMBL/GenBank/DDBJ databases">
        <title>De novo transcriptome assembly of four potential Pierce s Disease insect vectors from Arizona vineyards.</title>
        <authorList>
            <person name="Tassone E.E."/>
        </authorList>
    </citation>
    <scope>NUCLEOTIDE SEQUENCE</scope>
</reference>
<evidence type="ECO:0000256" key="13">
    <source>
        <dbReference type="SAM" id="MobiDB-lite"/>
    </source>
</evidence>
<feature type="domain" description="MYND-type" evidence="14">
    <location>
        <begin position="670"/>
        <end position="704"/>
    </location>
</feature>
<dbReference type="AlphaFoldDB" id="A0A1B6F8W7"/>
<evidence type="ECO:0000256" key="11">
    <source>
        <dbReference type="ARBA" id="ARBA00023242"/>
    </source>
</evidence>
<dbReference type="EMBL" id="GECZ01023123">
    <property type="protein sequence ID" value="JAS46646.1"/>
    <property type="molecule type" value="Transcribed_RNA"/>
</dbReference>
<evidence type="ECO:0000313" key="15">
    <source>
        <dbReference type="EMBL" id="JAS46646.1"/>
    </source>
</evidence>
<feature type="region of interest" description="Disordered" evidence="13">
    <location>
        <begin position="222"/>
        <end position="382"/>
    </location>
</feature>
<sequence>DSWHQTQGGDLFCASCYVKETEKPDIELKNDAQANDPFPGESATNKEKEETGKVSLHEETNGSETTEEWTAGNPSTSRTEHSISTEVPTDDRAGGDKTRKEGDDVTQHRPLASGDSTMLDFVAVDSPPKFLIPKSSGTHSPEPSKKPSIVDRLQEKMWFAVEEALKGSGDKSASVEENVRSEEKKSDETNAEKSTDKQAFVTKEMQAAKVVLHDINDITKSFNKTRENHANQNKISKETELEAQSSSETGSEPDTDMSSSIESDSFVNNEEITKKKKQNNINNVVRTLQERKNSVEESNDQTNKSPNTKEPNTLMLDDSSDEIPVLIIDEGEDHPDDHNKPFGKSDKSRRKGIPAKVFSRSSTSTESSETSSPDEHSKKSKIVTEVLDEVSGQFRRSSGESNVTITLVTDEAAPQKKKSKEIRSVNISKSLSLSVVNETSSNLEMDCAGSDLDDQVVLDTTIKKVNPRPTARKTLPNPPKPIELPSQQEKASSDNQSKETEPEVVKLRPTQTLIDPSTPPPPLINLQQAKVYGPPKIQNGGTPAAPRLVSLKPINAPAPRPDIGPANAQIEEAITQMSSQLRTLMEDMLRGVSEAGATEATVKALQIELERVQWRHRQELAELKHNTDLMVMEIRASMEAEKQRALLDSKHKYEMEKEQAIQETKRKQWCAFCLKEAQLYCCWNTAYCSYNCQQSHWLPHMNSCLNKQHQDNNVTEPSPRSGLTRPAYSLPPGQRVRQQLMPPPANPPHYHQPHRPNQLYSSPRFQQRASFNPHPIDTLYSGN</sequence>
<feature type="compositionally biased region" description="Basic and acidic residues" evidence="13">
    <location>
        <begin position="496"/>
        <end position="506"/>
    </location>
</feature>
<organism evidence="15">
    <name type="scientific">Cuerna arida</name>
    <dbReference type="NCBI Taxonomy" id="1464854"/>
    <lineage>
        <taxon>Eukaryota</taxon>
        <taxon>Metazoa</taxon>
        <taxon>Ecdysozoa</taxon>
        <taxon>Arthropoda</taxon>
        <taxon>Hexapoda</taxon>
        <taxon>Insecta</taxon>
        <taxon>Pterygota</taxon>
        <taxon>Neoptera</taxon>
        <taxon>Paraneoptera</taxon>
        <taxon>Hemiptera</taxon>
        <taxon>Auchenorrhyncha</taxon>
        <taxon>Membracoidea</taxon>
        <taxon>Cicadellidae</taxon>
        <taxon>Cicadellinae</taxon>
        <taxon>Proconiini</taxon>
        <taxon>Cuerna</taxon>
    </lineage>
</organism>
<keyword evidence="4" id="KW-0479">Metal-binding</keyword>
<name>A0A1B6F8W7_9HEMI</name>
<dbReference type="SUPFAM" id="SSF144232">
    <property type="entry name" value="HIT/MYND zinc finger-like"/>
    <property type="match status" value="1"/>
</dbReference>
<evidence type="ECO:0000256" key="3">
    <source>
        <dbReference type="ARBA" id="ARBA00022454"/>
    </source>
</evidence>
<evidence type="ECO:0000256" key="5">
    <source>
        <dbReference type="ARBA" id="ARBA00022771"/>
    </source>
</evidence>
<protein>
    <recommendedName>
        <fullName evidence="14">MYND-type domain-containing protein</fullName>
    </recommendedName>
</protein>
<comment type="subcellular location">
    <subcellularLocation>
        <location evidence="2">Chromosome</location>
    </subcellularLocation>
    <subcellularLocation>
        <location evidence="1">Nucleus</location>
    </subcellularLocation>
</comment>
<proteinExistence type="predicted"/>
<feature type="region of interest" description="Disordered" evidence="13">
    <location>
        <begin position="164"/>
        <end position="200"/>
    </location>
</feature>
<feature type="compositionally biased region" description="Basic and acidic residues" evidence="13">
    <location>
        <begin position="224"/>
        <end position="240"/>
    </location>
</feature>
<keyword evidence="8" id="KW-0805">Transcription regulation</keyword>
<gene>
    <name evidence="15" type="ORF">g.21033</name>
</gene>
<dbReference type="GO" id="GO:0005694">
    <property type="term" value="C:chromosome"/>
    <property type="evidence" value="ECO:0007669"/>
    <property type="project" value="UniProtKB-SubCell"/>
</dbReference>
<keyword evidence="11" id="KW-0539">Nucleus</keyword>
<feature type="compositionally biased region" description="Polar residues" evidence="13">
    <location>
        <begin position="300"/>
        <end position="311"/>
    </location>
</feature>
<evidence type="ECO:0000256" key="8">
    <source>
        <dbReference type="ARBA" id="ARBA00023015"/>
    </source>
</evidence>
<dbReference type="InterPro" id="IPR002893">
    <property type="entry name" value="Znf_MYND"/>
</dbReference>
<feature type="compositionally biased region" description="Low complexity" evidence="13">
    <location>
        <begin position="359"/>
        <end position="371"/>
    </location>
</feature>
<evidence type="ECO:0000259" key="14">
    <source>
        <dbReference type="PROSITE" id="PS50865"/>
    </source>
</evidence>
<feature type="region of interest" description="Disordered" evidence="13">
    <location>
        <begin position="461"/>
        <end position="527"/>
    </location>
</feature>
<evidence type="ECO:0000256" key="2">
    <source>
        <dbReference type="ARBA" id="ARBA00004286"/>
    </source>
</evidence>
<dbReference type="Pfam" id="PF24324">
    <property type="entry name" value="MYND_ZMYND11_ZMYD8"/>
    <property type="match status" value="1"/>
</dbReference>
<accession>A0A1B6F8W7</accession>
<feature type="compositionally biased region" description="Basic and acidic residues" evidence="13">
    <location>
        <begin position="335"/>
        <end position="346"/>
    </location>
</feature>
<dbReference type="PANTHER" id="PTHR46453:SF4">
    <property type="entry name" value="PHD FINGER PROTEIN 24"/>
    <property type="match status" value="1"/>
</dbReference>
<keyword evidence="6" id="KW-0862">Zinc</keyword>
<evidence type="ECO:0000256" key="1">
    <source>
        <dbReference type="ARBA" id="ARBA00004123"/>
    </source>
</evidence>
<feature type="compositionally biased region" description="Basic and acidic residues" evidence="13">
    <location>
        <begin position="78"/>
        <end position="107"/>
    </location>
</feature>
<dbReference type="InterPro" id="IPR057053">
    <property type="entry name" value="MYND_ZMYND11_ZMYD8"/>
</dbReference>
<evidence type="ECO:0000256" key="9">
    <source>
        <dbReference type="ARBA" id="ARBA00023117"/>
    </source>
</evidence>
<dbReference type="PROSITE" id="PS50865">
    <property type="entry name" value="ZF_MYND_2"/>
    <property type="match status" value="1"/>
</dbReference>
<dbReference type="GO" id="GO:0140006">
    <property type="term" value="F:histone H3 reader activity"/>
    <property type="evidence" value="ECO:0007669"/>
    <property type="project" value="UniProtKB-ARBA"/>
</dbReference>
<dbReference type="Pfam" id="PF23460">
    <property type="entry name" value="ZMYND8_CC"/>
    <property type="match status" value="1"/>
</dbReference>
<keyword evidence="7" id="KW-0156">Chromatin regulator</keyword>
<keyword evidence="3" id="KW-0158">Chromosome</keyword>
<feature type="compositionally biased region" description="Polar residues" evidence="13">
    <location>
        <begin position="242"/>
        <end position="267"/>
    </location>
</feature>
<keyword evidence="10" id="KW-0804">Transcription</keyword>
<dbReference type="FunFam" id="6.10.140.2220:FF:000002">
    <property type="entry name" value="Protein kinase C-binding protein 1 isoform C"/>
    <property type="match status" value="1"/>
</dbReference>
<evidence type="ECO:0000256" key="4">
    <source>
        <dbReference type="ARBA" id="ARBA00022723"/>
    </source>
</evidence>
<dbReference type="GO" id="GO:0005737">
    <property type="term" value="C:cytoplasm"/>
    <property type="evidence" value="ECO:0007669"/>
    <property type="project" value="TreeGrafter"/>
</dbReference>
<feature type="compositionally biased region" description="Basic and acidic residues" evidence="13">
    <location>
        <begin position="164"/>
        <end position="196"/>
    </location>
</feature>
<dbReference type="GO" id="GO:0008270">
    <property type="term" value="F:zinc ion binding"/>
    <property type="evidence" value="ECO:0007669"/>
    <property type="project" value="UniProtKB-KW"/>
</dbReference>
<keyword evidence="9" id="KW-0103">Bromodomain</keyword>
<evidence type="ECO:0000256" key="10">
    <source>
        <dbReference type="ARBA" id="ARBA00023163"/>
    </source>
</evidence>
<feature type="compositionally biased region" description="Basic and acidic residues" evidence="13">
    <location>
        <begin position="44"/>
        <end position="60"/>
    </location>
</feature>